<proteinExistence type="predicted"/>
<name>A0A1R3J2V3_9ROSI</name>
<dbReference type="EMBL" id="AWUE01016893">
    <property type="protein sequence ID" value="OMO89152.1"/>
    <property type="molecule type" value="Genomic_DNA"/>
</dbReference>
<dbReference type="AlphaFoldDB" id="A0A1R3J2V3"/>
<accession>A0A1R3J2V3</accession>
<protein>
    <submittedName>
        <fullName evidence="1">Uncharacterized protein</fullName>
    </submittedName>
</protein>
<keyword evidence="2" id="KW-1185">Reference proteome</keyword>
<evidence type="ECO:0000313" key="1">
    <source>
        <dbReference type="EMBL" id="OMO89152.1"/>
    </source>
</evidence>
<dbReference type="Proteomes" id="UP000187203">
    <property type="component" value="Unassembled WGS sequence"/>
</dbReference>
<comment type="caution">
    <text evidence="1">The sequence shown here is derived from an EMBL/GenBank/DDBJ whole genome shotgun (WGS) entry which is preliminary data.</text>
</comment>
<sequence length="38" mass="4098">MAYLNDGETGKGALQLIVQALSFRAKERKRRGGNGMCG</sequence>
<organism evidence="1 2">
    <name type="scientific">Corchorus olitorius</name>
    <dbReference type="NCBI Taxonomy" id="93759"/>
    <lineage>
        <taxon>Eukaryota</taxon>
        <taxon>Viridiplantae</taxon>
        <taxon>Streptophyta</taxon>
        <taxon>Embryophyta</taxon>
        <taxon>Tracheophyta</taxon>
        <taxon>Spermatophyta</taxon>
        <taxon>Magnoliopsida</taxon>
        <taxon>eudicotyledons</taxon>
        <taxon>Gunneridae</taxon>
        <taxon>Pentapetalae</taxon>
        <taxon>rosids</taxon>
        <taxon>malvids</taxon>
        <taxon>Malvales</taxon>
        <taxon>Malvaceae</taxon>
        <taxon>Grewioideae</taxon>
        <taxon>Apeibeae</taxon>
        <taxon>Corchorus</taxon>
    </lineage>
</organism>
<evidence type="ECO:0000313" key="2">
    <source>
        <dbReference type="Proteomes" id="UP000187203"/>
    </source>
</evidence>
<reference evidence="2" key="1">
    <citation type="submission" date="2013-09" db="EMBL/GenBank/DDBJ databases">
        <title>Corchorus olitorius genome sequencing.</title>
        <authorList>
            <person name="Alam M."/>
            <person name="Haque M.S."/>
            <person name="Islam M.S."/>
            <person name="Emdad E.M."/>
            <person name="Islam M.M."/>
            <person name="Ahmed B."/>
            <person name="Halim A."/>
            <person name="Hossen Q.M.M."/>
            <person name="Hossain M.Z."/>
            <person name="Ahmed R."/>
            <person name="Khan M.M."/>
            <person name="Islam R."/>
            <person name="Rashid M.M."/>
            <person name="Khan S.A."/>
            <person name="Rahman M.S."/>
            <person name="Alam M."/>
            <person name="Yahiya A.S."/>
            <person name="Khan M.S."/>
            <person name="Azam M.S."/>
            <person name="Haque T."/>
            <person name="Lashkar M.Z.H."/>
            <person name="Akhand A.I."/>
            <person name="Morshed G."/>
            <person name="Roy S."/>
            <person name="Uddin K.S."/>
            <person name="Rabeya T."/>
            <person name="Hossain A.S."/>
            <person name="Chowdhury A."/>
            <person name="Snigdha A.R."/>
            <person name="Mortoza M.S."/>
            <person name="Matin S.A."/>
            <person name="Hoque S.M.E."/>
            <person name="Islam M.K."/>
            <person name="Roy D.K."/>
            <person name="Haider R."/>
            <person name="Moosa M.M."/>
            <person name="Elias S.M."/>
            <person name="Hasan A.M."/>
            <person name="Jahan S."/>
            <person name="Shafiuddin M."/>
            <person name="Mahmood N."/>
            <person name="Shommy N.S."/>
        </authorList>
    </citation>
    <scope>NUCLEOTIDE SEQUENCE [LARGE SCALE GENOMIC DNA]</scope>
    <source>
        <strain evidence="2">cv. O-4</strain>
    </source>
</reference>
<gene>
    <name evidence="1" type="ORF">COLO4_19903</name>
</gene>